<reference evidence="2" key="1">
    <citation type="submission" date="2021-06" db="EMBL/GenBank/DDBJ databases">
        <authorList>
            <person name="Kallberg Y."/>
            <person name="Tangrot J."/>
            <person name="Rosling A."/>
        </authorList>
    </citation>
    <scope>NUCLEOTIDE SEQUENCE</scope>
    <source>
        <strain evidence="2">FL966</strain>
    </source>
</reference>
<name>A0A9N9PIY9_9GLOM</name>
<evidence type="ECO:0000313" key="3">
    <source>
        <dbReference type="Proteomes" id="UP000789759"/>
    </source>
</evidence>
<comment type="caution">
    <text evidence="2">The sequence shown here is derived from an EMBL/GenBank/DDBJ whole genome shotgun (WGS) entry which is preliminary data.</text>
</comment>
<proteinExistence type="predicted"/>
<dbReference type="EMBL" id="CAJVQA010080770">
    <property type="protein sequence ID" value="CAG8837224.1"/>
    <property type="molecule type" value="Genomic_DNA"/>
</dbReference>
<organism evidence="2 3">
    <name type="scientific">Cetraspora pellucida</name>
    <dbReference type="NCBI Taxonomy" id="1433469"/>
    <lineage>
        <taxon>Eukaryota</taxon>
        <taxon>Fungi</taxon>
        <taxon>Fungi incertae sedis</taxon>
        <taxon>Mucoromycota</taxon>
        <taxon>Glomeromycotina</taxon>
        <taxon>Glomeromycetes</taxon>
        <taxon>Diversisporales</taxon>
        <taxon>Gigasporaceae</taxon>
        <taxon>Cetraspora</taxon>
    </lineage>
</organism>
<evidence type="ECO:0000313" key="2">
    <source>
        <dbReference type="EMBL" id="CAG8837224.1"/>
    </source>
</evidence>
<feature type="non-terminal residue" evidence="2">
    <location>
        <position position="148"/>
    </location>
</feature>
<keyword evidence="3" id="KW-1185">Reference proteome</keyword>
<feature type="non-terminal residue" evidence="2">
    <location>
        <position position="1"/>
    </location>
</feature>
<dbReference type="OrthoDB" id="10548011at2759"/>
<dbReference type="AlphaFoldDB" id="A0A9N9PIY9"/>
<accession>A0A9N9PIY9</accession>
<feature type="region of interest" description="Disordered" evidence="1">
    <location>
        <begin position="1"/>
        <end position="23"/>
    </location>
</feature>
<sequence>MEGIVITDNTAGSSSSSSSSNKGKQAVRTKIIAGAQKIDDLSLPVLAVYKQKYVSISRALDSAEVKMAKASSLAVGSLHELKVKVPVSIDAEVVNNLNLSVHENLCDQYVAVLTDKVVNLKQAARDLVPALTRELQNAQTKMLAENTK</sequence>
<gene>
    <name evidence="2" type="ORF">CPELLU_LOCUS21524</name>
</gene>
<dbReference type="Proteomes" id="UP000789759">
    <property type="component" value="Unassembled WGS sequence"/>
</dbReference>
<evidence type="ECO:0000256" key="1">
    <source>
        <dbReference type="SAM" id="MobiDB-lite"/>
    </source>
</evidence>
<protein>
    <submittedName>
        <fullName evidence="2">10242_t:CDS:1</fullName>
    </submittedName>
</protein>